<sequence length="110" mass="12778">MIFDLSKSFLVKLEKLLKQHHLWSQQPPSEVAMASTAPFACDSMNFEEWLQFIFIPKMTLLIEHKQPLPVNMAIAPMAKHVWLSIPERNDLIVLLTQFDQLLAQNHRVNV</sequence>
<name>A0A6G9QLN7_9GAMM</name>
<dbReference type="EMBL" id="CP050313">
    <property type="protein sequence ID" value="QIR14957.1"/>
    <property type="molecule type" value="Genomic_DNA"/>
</dbReference>
<evidence type="ECO:0000259" key="1">
    <source>
        <dbReference type="Pfam" id="PF04287"/>
    </source>
</evidence>
<keyword evidence="3" id="KW-1185">Reference proteome</keyword>
<accession>A0A6G9QLN7</accession>
<dbReference type="InterPro" id="IPR036814">
    <property type="entry name" value="YqcC-like_sf"/>
</dbReference>
<dbReference type="Proteomes" id="UP000502608">
    <property type="component" value="Chromosome"/>
</dbReference>
<dbReference type="PANTHER" id="PTHR39586">
    <property type="entry name" value="CYTOPLASMIC PROTEIN-RELATED"/>
    <property type="match status" value="1"/>
</dbReference>
<gene>
    <name evidence="2" type="ORF">HBH39_11065</name>
</gene>
<protein>
    <submittedName>
        <fullName evidence="2">YqcC family protein</fullName>
    </submittedName>
</protein>
<dbReference type="InterPro" id="IPR007384">
    <property type="entry name" value="UCP006257"/>
</dbReference>
<organism evidence="2 3">
    <name type="scientific">Shewanella aestuarii</name>
    <dbReference type="NCBI Taxonomy" id="1028752"/>
    <lineage>
        <taxon>Bacteria</taxon>
        <taxon>Pseudomonadati</taxon>
        <taxon>Pseudomonadota</taxon>
        <taxon>Gammaproteobacteria</taxon>
        <taxon>Alteromonadales</taxon>
        <taxon>Shewanellaceae</taxon>
        <taxon>Shewanella</taxon>
    </lineage>
</organism>
<dbReference type="Gene3D" id="1.20.1440.40">
    <property type="entry name" value="YqcC-like"/>
    <property type="match status" value="1"/>
</dbReference>
<dbReference type="InterPro" id="IPR023376">
    <property type="entry name" value="YqcC-like_dom"/>
</dbReference>
<dbReference type="Pfam" id="PF04287">
    <property type="entry name" value="DUF446"/>
    <property type="match status" value="1"/>
</dbReference>
<dbReference type="AlphaFoldDB" id="A0A6G9QLN7"/>
<dbReference type="RefSeq" id="WP_167678241.1">
    <property type="nucleotide sequence ID" value="NZ_CP050313.1"/>
</dbReference>
<feature type="domain" description="YqcC-like" evidence="1">
    <location>
        <begin position="9"/>
        <end position="101"/>
    </location>
</feature>
<dbReference type="SUPFAM" id="SSF158452">
    <property type="entry name" value="YqcC-like"/>
    <property type="match status" value="1"/>
</dbReference>
<reference evidence="2 3" key="1">
    <citation type="submission" date="2020-03" db="EMBL/GenBank/DDBJ databases">
        <title>Complete genome sequence of Shewanella sp.</title>
        <authorList>
            <person name="Kim Y.-S."/>
            <person name="Kim S.-J."/>
            <person name="Jung H.-K."/>
            <person name="Kim K.-H."/>
        </authorList>
    </citation>
    <scope>NUCLEOTIDE SEQUENCE [LARGE SCALE GENOMIC DNA]</scope>
    <source>
        <strain evidence="2 3">PN3F2</strain>
    </source>
</reference>
<evidence type="ECO:0000313" key="3">
    <source>
        <dbReference type="Proteomes" id="UP000502608"/>
    </source>
</evidence>
<proteinExistence type="predicted"/>
<dbReference type="PIRSF" id="PIRSF006257">
    <property type="entry name" value="UCP006257"/>
    <property type="match status" value="1"/>
</dbReference>
<dbReference type="GO" id="GO:0044010">
    <property type="term" value="P:single-species biofilm formation"/>
    <property type="evidence" value="ECO:0007669"/>
    <property type="project" value="TreeGrafter"/>
</dbReference>
<dbReference type="KEGG" id="saes:HBH39_11065"/>
<dbReference type="PANTHER" id="PTHR39586:SF1">
    <property type="entry name" value="CYTOPLASMIC PROTEIN"/>
    <property type="match status" value="1"/>
</dbReference>
<evidence type="ECO:0000313" key="2">
    <source>
        <dbReference type="EMBL" id="QIR14957.1"/>
    </source>
</evidence>